<organism evidence="2 3">
    <name type="scientific">Halococcus dombrowskii</name>
    <dbReference type="NCBI Taxonomy" id="179637"/>
    <lineage>
        <taxon>Archaea</taxon>
        <taxon>Methanobacteriati</taxon>
        <taxon>Methanobacteriota</taxon>
        <taxon>Stenosarchaea group</taxon>
        <taxon>Halobacteria</taxon>
        <taxon>Halobacteriales</taxon>
        <taxon>Halococcaceae</taxon>
        <taxon>Halococcus</taxon>
    </lineage>
</organism>
<dbReference type="RefSeq" id="WP_244703006.1">
    <property type="nucleotide sequence ID" value="NZ_BAAADN010000089.1"/>
</dbReference>
<gene>
    <name evidence="2" type="ORF">MUK72_01245</name>
</gene>
<dbReference type="Proteomes" id="UP000830542">
    <property type="component" value="Chromosome"/>
</dbReference>
<evidence type="ECO:0000313" key="2">
    <source>
        <dbReference type="EMBL" id="UOO95352.1"/>
    </source>
</evidence>
<proteinExistence type="predicted"/>
<dbReference type="GeneID" id="71760431"/>
<evidence type="ECO:0000256" key="1">
    <source>
        <dbReference type="SAM" id="MobiDB-lite"/>
    </source>
</evidence>
<feature type="compositionally biased region" description="Basic and acidic residues" evidence="1">
    <location>
        <begin position="19"/>
        <end position="41"/>
    </location>
</feature>
<name>A0AAX3AR07_HALDO</name>
<keyword evidence="3" id="KW-1185">Reference proteome</keyword>
<evidence type="ECO:0000313" key="3">
    <source>
        <dbReference type="Proteomes" id="UP000830542"/>
    </source>
</evidence>
<sequence length="47" mass="5575">MKRNDTTGMAESEHEPDEDGFRERVDRIIERERPILDRLADEQTDTT</sequence>
<protein>
    <submittedName>
        <fullName evidence="2">Uncharacterized protein</fullName>
    </submittedName>
</protein>
<feature type="region of interest" description="Disordered" evidence="1">
    <location>
        <begin position="1"/>
        <end position="47"/>
    </location>
</feature>
<dbReference type="EMBL" id="CP095005">
    <property type="protein sequence ID" value="UOO95352.1"/>
    <property type="molecule type" value="Genomic_DNA"/>
</dbReference>
<dbReference type="KEGG" id="hdo:MUK72_01245"/>
<dbReference type="AlphaFoldDB" id="A0AAX3AR07"/>
<reference evidence="2" key="1">
    <citation type="submission" date="2022-04" db="EMBL/GenBank/DDBJ databases">
        <title>Sequencing and genomic assembly of Halococcus dombrowskii.</title>
        <authorList>
            <person name="Lim S.W."/>
            <person name="MacLea K.S."/>
        </authorList>
    </citation>
    <scope>NUCLEOTIDE SEQUENCE</scope>
    <source>
        <strain evidence="2">H4</strain>
    </source>
</reference>
<accession>A0AAX3AR07</accession>